<dbReference type="AlphaFoldDB" id="A0A397UWV3"/>
<comment type="caution">
    <text evidence="1">The sequence shown here is derived from an EMBL/GenBank/DDBJ whole genome shotgun (WGS) entry which is preliminary data.</text>
</comment>
<dbReference type="OrthoDB" id="2448412at2759"/>
<evidence type="ECO:0000313" key="1">
    <source>
        <dbReference type="EMBL" id="RIB13848.1"/>
    </source>
</evidence>
<evidence type="ECO:0000313" key="2">
    <source>
        <dbReference type="Proteomes" id="UP000266673"/>
    </source>
</evidence>
<dbReference type="Proteomes" id="UP000266673">
    <property type="component" value="Unassembled WGS sequence"/>
</dbReference>
<organism evidence="1 2">
    <name type="scientific">Gigaspora rosea</name>
    <dbReference type="NCBI Taxonomy" id="44941"/>
    <lineage>
        <taxon>Eukaryota</taxon>
        <taxon>Fungi</taxon>
        <taxon>Fungi incertae sedis</taxon>
        <taxon>Mucoromycota</taxon>
        <taxon>Glomeromycotina</taxon>
        <taxon>Glomeromycetes</taxon>
        <taxon>Diversisporales</taxon>
        <taxon>Gigasporaceae</taxon>
        <taxon>Gigaspora</taxon>
    </lineage>
</organism>
<protein>
    <submittedName>
        <fullName evidence="1">Uncharacterized protein</fullName>
    </submittedName>
</protein>
<keyword evidence="2" id="KW-1185">Reference proteome</keyword>
<gene>
    <name evidence="1" type="ORF">C2G38_2196743</name>
</gene>
<sequence>MKLKQELKKKQIPQNWKSARVIKLIQQNIWDQKDTLHCLRNNRYWNLKKIEIFDKFKQDIENEAFIILNNKIYGDLENNIKNEQIVSRLEDKGYYDSRINFTEDLKELTDKSQITLDIKKLNQTLLMNKRYVDQLDKKRKTCYHNNYSDEENFLTRMSDNTKPVRNASGNINVQISFIDTYTKSKAGKSLFDILYYSWAIGKDDKFLLTKYTKTKIEETKILIKNIDNYICIKIYNNDDDKKEYLHKIFKILVTRELDDIEDDDDIIDINNVFDSLNFTF</sequence>
<reference evidence="1 2" key="1">
    <citation type="submission" date="2018-06" db="EMBL/GenBank/DDBJ databases">
        <title>Comparative genomics reveals the genomic features of Rhizophagus irregularis, R. cerebriforme, R. diaphanum and Gigaspora rosea, and their symbiotic lifestyle signature.</title>
        <authorList>
            <person name="Morin E."/>
            <person name="San Clemente H."/>
            <person name="Chen E.C.H."/>
            <person name="De La Providencia I."/>
            <person name="Hainaut M."/>
            <person name="Kuo A."/>
            <person name="Kohler A."/>
            <person name="Murat C."/>
            <person name="Tang N."/>
            <person name="Roy S."/>
            <person name="Loubradou J."/>
            <person name="Henrissat B."/>
            <person name="Grigoriev I.V."/>
            <person name="Corradi N."/>
            <person name="Roux C."/>
            <person name="Martin F.M."/>
        </authorList>
    </citation>
    <scope>NUCLEOTIDE SEQUENCE [LARGE SCALE GENOMIC DNA]</scope>
    <source>
        <strain evidence="1 2">DAOM 194757</strain>
    </source>
</reference>
<proteinExistence type="predicted"/>
<name>A0A397UWV3_9GLOM</name>
<dbReference type="EMBL" id="QKWP01000886">
    <property type="protein sequence ID" value="RIB13848.1"/>
    <property type="molecule type" value="Genomic_DNA"/>
</dbReference>
<accession>A0A397UWV3</accession>